<comment type="subcellular location">
    <subcellularLocation>
        <location evidence="1">Membrane</location>
    </subcellularLocation>
</comment>
<dbReference type="RefSeq" id="WP_176697939.1">
    <property type="nucleotide sequence ID" value="NZ_CZQA01000001.1"/>
</dbReference>
<proteinExistence type="predicted"/>
<feature type="domain" description="POTRA" evidence="10">
    <location>
        <begin position="75"/>
        <end position="143"/>
    </location>
</feature>
<keyword evidence="5 9" id="KW-0812">Transmembrane</keyword>
<evidence type="ECO:0000256" key="6">
    <source>
        <dbReference type="ARBA" id="ARBA00022989"/>
    </source>
</evidence>
<organism evidence="11 12">
    <name type="scientific">Candidatus Nitrospira nitrosa</name>
    <dbReference type="NCBI Taxonomy" id="1742972"/>
    <lineage>
        <taxon>Bacteria</taxon>
        <taxon>Pseudomonadati</taxon>
        <taxon>Nitrospirota</taxon>
        <taxon>Nitrospiria</taxon>
        <taxon>Nitrospirales</taxon>
        <taxon>Nitrospiraceae</taxon>
        <taxon>Nitrospira</taxon>
    </lineage>
</organism>
<dbReference type="Gene3D" id="3.40.50.11690">
    <property type="entry name" value="Cell division protein FtsQ/DivIB"/>
    <property type="match status" value="1"/>
</dbReference>
<dbReference type="PANTHER" id="PTHR35851">
    <property type="entry name" value="CELL DIVISION PROTEIN FTSQ"/>
    <property type="match status" value="1"/>
</dbReference>
<dbReference type="STRING" id="1742972.COMA1_11739"/>
<evidence type="ECO:0000256" key="4">
    <source>
        <dbReference type="ARBA" id="ARBA00022618"/>
    </source>
</evidence>
<dbReference type="EMBL" id="CZQA01000001">
    <property type="protein sequence ID" value="CUS34504.1"/>
    <property type="molecule type" value="Genomic_DNA"/>
</dbReference>
<dbReference type="AlphaFoldDB" id="A0A0S4LD47"/>
<protein>
    <submittedName>
        <fullName evidence="11">Putative Cell division protein FtsQ</fullName>
    </submittedName>
</protein>
<keyword evidence="3" id="KW-0997">Cell inner membrane</keyword>
<dbReference type="InterPro" id="IPR045335">
    <property type="entry name" value="FtsQ_C_sf"/>
</dbReference>
<evidence type="ECO:0000313" key="12">
    <source>
        <dbReference type="Proteomes" id="UP000199032"/>
    </source>
</evidence>
<evidence type="ECO:0000256" key="3">
    <source>
        <dbReference type="ARBA" id="ARBA00022519"/>
    </source>
</evidence>
<dbReference type="Gene3D" id="3.10.20.310">
    <property type="entry name" value="membrane protein fhac"/>
    <property type="match status" value="1"/>
</dbReference>
<evidence type="ECO:0000313" key="11">
    <source>
        <dbReference type="EMBL" id="CUS34504.1"/>
    </source>
</evidence>
<evidence type="ECO:0000256" key="8">
    <source>
        <dbReference type="ARBA" id="ARBA00023306"/>
    </source>
</evidence>
<feature type="transmembrane region" description="Helical" evidence="9">
    <location>
        <begin position="42"/>
        <end position="60"/>
    </location>
</feature>
<keyword evidence="4 11" id="KW-0132">Cell division</keyword>
<dbReference type="InterPro" id="IPR005548">
    <property type="entry name" value="Cell_div_FtsQ/DivIB_C"/>
</dbReference>
<dbReference type="InterPro" id="IPR013685">
    <property type="entry name" value="POTRA_FtsQ_type"/>
</dbReference>
<dbReference type="GO" id="GO:0090529">
    <property type="term" value="P:cell septum assembly"/>
    <property type="evidence" value="ECO:0007669"/>
    <property type="project" value="InterPro"/>
</dbReference>
<dbReference type="Proteomes" id="UP000199032">
    <property type="component" value="Unassembled WGS sequence"/>
</dbReference>
<evidence type="ECO:0000256" key="9">
    <source>
        <dbReference type="SAM" id="Phobius"/>
    </source>
</evidence>
<dbReference type="PANTHER" id="PTHR35851:SF1">
    <property type="entry name" value="CELL DIVISION PROTEIN FTSQ"/>
    <property type="match status" value="1"/>
</dbReference>
<evidence type="ECO:0000256" key="7">
    <source>
        <dbReference type="ARBA" id="ARBA00023136"/>
    </source>
</evidence>
<evidence type="ECO:0000256" key="1">
    <source>
        <dbReference type="ARBA" id="ARBA00004370"/>
    </source>
</evidence>
<evidence type="ECO:0000256" key="2">
    <source>
        <dbReference type="ARBA" id="ARBA00022475"/>
    </source>
</evidence>
<keyword evidence="6 9" id="KW-1133">Transmembrane helix</keyword>
<dbReference type="GO" id="GO:0016020">
    <property type="term" value="C:membrane"/>
    <property type="evidence" value="ECO:0007669"/>
    <property type="project" value="UniProtKB-SubCell"/>
</dbReference>
<dbReference type="Pfam" id="PF03799">
    <property type="entry name" value="FtsQ_DivIB_C"/>
    <property type="match status" value="1"/>
</dbReference>
<keyword evidence="8" id="KW-0131">Cell cycle</keyword>
<dbReference type="PROSITE" id="PS51779">
    <property type="entry name" value="POTRA"/>
    <property type="match status" value="1"/>
</dbReference>
<evidence type="ECO:0000256" key="5">
    <source>
        <dbReference type="ARBA" id="ARBA00022692"/>
    </source>
</evidence>
<sequence>MRVSFRKQRAEPAVPRLNRWKDPSGEKAVMQGGRIRTAKRKVAVRLGVLVTGLAILGWLITTAVTYSSRIVRDLLEIHTITVEGVHHLDKQKVIELAQVRQGMSLYQVMPTTVEEQIEAHPWIKEAQVSRVLLHELKIAVIERKPAAIVRSASQNFLSDEEGHILTKLGQADDDTFPLVTGVDLDGLLKGTDVVRRSIMSGIELARVIGHTFDGRLRVQAENQTNLVALIQGVRFRFGEESVEEQWERFQRVKPTLKSLNFDGVGRGVSEVDLRYDNRIIVREGGG</sequence>
<keyword evidence="7 9" id="KW-0472">Membrane</keyword>
<dbReference type="InterPro" id="IPR034746">
    <property type="entry name" value="POTRA"/>
</dbReference>
<gene>
    <name evidence="11" type="ORF">COMA1_11739</name>
</gene>
<accession>A0A0S4LD47</accession>
<evidence type="ECO:0000259" key="10">
    <source>
        <dbReference type="PROSITE" id="PS51779"/>
    </source>
</evidence>
<name>A0A0S4LD47_9BACT</name>
<keyword evidence="12" id="KW-1185">Reference proteome</keyword>
<keyword evidence="2" id="KW-1003">Cell membrane</keyword>
<dbReference type="InterPro" id="IPR026579">
    <property type="entry name" value="FtsQ"/>
</dbReference>
<reference evidence="11 12" key="1">
    <citation type="submission" date="2015-10" db="EMBL/GenBank/DDBJ databases">
        <authorList>
            <person name="Gilbert D.G."/>
        </authorList>
    </citation>
    <scope>NUCLEOTIDE SEQUENCE [LARGE SCALE GENOMIC DNA]</scope>
    <source>
        <strain evidence="11">COMA1</strain>
    </source>
</reference>
<dbReference type="Pfam" id="PF08478">
    <property type="entry name" value="POTRA_1"/>
    <property type="match status" value="1"/>
</dbReference>